<evidence type="ECO:0000256" key="11">
    <source>
        <dbReference type="ARBA" id="ARBA00023163"/>
    </source>
</evidence>
<comment type="catalytic activity">
    <reaction evidence="12">
        <text>ssDNA + n NTP = ssDNA/pppN(pN)n-1 hybrid + (n-1) diphosphate.</text>
        <dbReference type="EC" id="2.7.7.101"/>
    </reaction>
</comment>
<dbReference type="InterPro" id="IPR036977">
    <property type="entry name" value="DNA_primase_Znf_CHC2"/>
</dbReference>
<dbReference type="Gene3D" id="3.90.580.10">
    <property type="entry name" value="Zinc finger, CHC2-type domain"/>
    <property type="match status" value="1"/>
</dbReference>
<proteinExistence type="inferred from homology"/>
<dbReference type="InterPro" id="IPR006171">
    <property type="entry name" value="TOPRIM_dom"/>
</dbReference>
<evidence type="ECO:0000256" key="13">
    <source>
        <dbReference type="PIRNR" id="PIRNR002811"/>
    </source>
</evidence>
<dbReference type="OrthoDB" id="9803773at2"/>
<evidence type="ECO:0000256" key="5">
    <source>
        <dbReference type="ARBA" id="ARBA00022705"/>
    </source>
</evidence>
<reference evidence="16 17" key="1">
    <citation type="submission" date="2018-04" db="EMBL/GenBank/DDBJ databases">
        <title>Genomic Encyclopedia of Type Strains, Phase IV (KMG-IV): sequencing the most valuable type-strain genomes for metagenomic binning, comparative biology and taxonomic classification.</title>
        <authorList>
            <person name="Goeker M."/>
        </authorList>
    </citation>
    <scope>NUCLEOTIDE SEQUENCE [LARGE SCALE GENOMIC DNA]</scope>
    <source>
        <strain evidence="16 17">DSM 28795</strain>
    </source>
</reference>
<dbReference type="Gene3D" id="3.90.980.10">
    <property type="entry name" value="DNA primase, catalytic core, N-terminal domain"/>
    <property type="match status" value="1"/>
</dbReference>
<feature type="domain" description="Toprim" evidence="15">
    <location>
        <begin position="261"/>
        <end position="342"/>
    </location>
</feature>
<feature type="zinc finger region" description="CHC2-type" evidence="12 14">
    <location>
        <begin position="40"/>
        <end position="64"/>
    </location>
</feature>
<dbReference type="FunFam" id="3.90.580.10:FF:000001">
    <property type="entry name" value="DNA primase"/>
    <property type="match status" value="1"/>
</dbReference>
<dbReference type="RefSeq" id="WP_089937655.1">
    <property type="nucleotide sequence ID" value="NZ_CAKOEX010000001.1"/>
</dbReference>
<dbReference type="InterPro" id="IPR037068">
    <property type="entry name" value="DNA_primase_core_N_sf"/>
</dbReference>
<dbReference type="GO" id="GO:0000428">
    <property type="term" value="C:DNA-directed RNA polymerase complex"/>
    <property type="evidence" value="ECO:0007669"/>
    <property type="project" value="UniProtKB-KW"/>
</dbReference>
<dbReference type="EMBL" id="QEKT01000001">
    <property type="protein sequence ID" value="PVY86346.1"/>
    <property type="molecule type" value="Genomic_DNA"/>
</dbReference>
<keyword evidence="3 12" id="KW-0808">Transferase</keyword>
<accession>A0A2U1DF79</accession>
<dbReference type="GO" id="GO:0006269">
    <property type="term" value="P:DNA replication, synthesis of primer"/>
    <property type="evidence" value="ECO:0007669"/>
    <property type="project" value="UniProtKB-UniRule"/>
</dbReference>
<dbReference type="Pfam" id="PF13155">
    <property type="entry name" value="Toprim_2"/>
    <property type="match status" value="1"/>
</dbReference>
<protein>
    <recommendedName>
        <fullName evidence="12 13">DNA primase</fullName>
        <ecNumber evidence="12">2.7.7.101</ecNumber>
    </recommendedName>
</protein>
<dbReference type="Gene3D" id="3.40.1360.10">
    <property type="match status" value="1"/>
</dbReference>
<dbReference type="PROSITE" id="PS50880">
    <property type="entry name" value="TOPRIM"/>
    <property type="match status" value="1"/>
</dbReference>
<comment type="function">
    <text evidence="12 13">RNA polymerase that catalyzes the synthesis of short RNA molecules used as primers for DNA polymerase during DNA replication.</text>
</comment>
<evidence type="ECO:0000256" key="3">
    <source>
        <dbReference type="ARBA" id="ARBA00022679"/>
    </source>
</evidence>
<dbReference type="AlphaFoldDB" id="A0A2U1DF79"/>
<keyword evidence="7 12" id="KW-0863">Zinc-finger</keyword>
<comment type="caution">
    <text evidence="16">The sequence shown here is derived from an EMBL/GenBank/DDBJ whole genome shotgun (WGS) entry which is preliminary data.</text>
</comment>
<name>A0A2U1DF79_9LACO</name>
<dbReference type="InterPro" id="IPR034151">
    <property type="entry name" value="TOPRIM_DnaG_bac"/>
</dbReference>
<evidence type="ECO:0000256" key="2">
    <source>
        <dbReference type="ARBA" id="ARBA00022515"/>
    </source>
</evidence>
<dbReference type="GO" id="GO:0008270">
    <property type="term" value="F:zinc ion binding"/>
    <property type="evidence" value="ECO:0007669"/>
    <property type="project" value="UniProtKB-UniRule"/>
</dbReference>
<comment type="cofactor">
    <cofactor evidence="12 13 14">
        <name>Zn(2+)</name>
        <dbReference type="ChEBI" id="CHEBI:29105"/>
    </cofactor>
    <text evidence="12 13 14">Binds 1 zinc ion per monomer.</text>
</comment>
<dbReference type="InterPro" id="IPR013264">
    <property type="entry name" value="DNAG_N"/>
</dbReference>
<dbReference type="GO" id="GO:0003677">
    <property type="term" value="F:DNA binding"/>
    <property type="evidence" value="ECO:0007669"/>
    <property type="project" value="UniProtKB-KW"/>
</dbReference>
<evidence type="ECO:0000313" key="16">
    <source>
        <dbReference type="EMBL" id="PVY86346.1"/>
    </source>
</evidence>
<dbReference type="CDD" id="cd03364">
    <property type="entry name" value="TOPRIM_DnaG_primases"/>
    <property type="match status" value="1"/>
</dbReference>
<keyword evidence="11 12" id="KW-0804">Transcription</keyword>
<evidence type="ECO:0000256" key="6">
    <source>
        <dbReference type="ARBA" id="ARBA00022723"/>
    </source>
</evidence>
<keyword evidence="8 12" id="KW-0862">Zinc</keyword>
<evidence type="ECO:0000256" key="4">
    <source>
        <dbReference type="ARBA" id="ARBA00022695"/>
    </source>
</evidence>
<keyword evidence="2 12" id="KW-0639">Primosome</keyword>
<dbReference type="InterPro" id="IPR006295">
    <property type="entry name" value="DNA_primase_DnaG"/>
</dbReference>
<evidence type="ECO:0000256" key="14">
    <source>
        <dbReference type="PIRSR" id="PIRSR002811-1"/>
    </source>
</evidence>
<evidence type="ECO:0000256" key="1">
    <source>
        <dbReference type="ARBA" id="ARBA00022478"/>
    </source>
</evidence>
<evidence type="ECO:0000256" key="7">
    <source>
        <dbReference type="ARBA" id="ARBA00022771"/>
    </source>
</evidence>
<dbReference type="EC" id="2.7.7.101" evidence="12"/>
<evidence type="ECO:0000259" key="15">
    <source>
        <dbReference type="PROSITE" id="PS50880"/>
    </source>
</evidence>
<dbReference type="Pfam" id="PF01807">
    <property type="entry name" value="Zn_ribbon_DnaG"/>
    <property type="match status" value="1"/>
</dbReference>
<keyword evidence="10 12" id="KW-0238">DNA-binding</keyword>
<dbReference type="SUPFAM" id="SSF56731">
    <property type="entry name" value="DNA primase core"/>
    <property type="match status" value="1"/>
</dbReference>
<dbReference type="SMART" id="SM00493">
    <property type="entry name" value="TOPRIM"/>
    <property type="match status" value="1"/>
</dbReference>
<organism evidence="16 17">
    <name type="scientific">Convivina intestini</name>
    <dbReference type="NCBI Taxonomy" id="1505726"/>
    <lineage>
        <taxon>Bacteria</taxon>
        <taxon>Bacillati</taxon>
        <taxon>Bacillota</taxon>
        <taxon>Bacilli</taxon>
        <taxon>Lactobacillales</taxon>
        <taxon>Lactobacillaceae</taxon>
        <taxon>Convivina</taxon>
    </lineage>
</organism>
<dbReference type="PANTHER" id="PTHR30313">
    <property type="entry name" value="DNA PRIMASE"/>
    <property type="match status" value="1"/>
</dbReference>
<dbReference type="InterPro" id="IPR050219">
    <property type="entry name" value="DnaG_primase"/>
</dbReference>
<keyword evidence="1 12" id="KW-0240">DNA-directed RNA polymerase</keyword>
<dbReference type="Pfam" id="PF08275">
    <property type="entry name" value="DNAG_N"/>
    <property type="match status" value="1"/>
</dbReference>
<evidence type="ECO:0000313" key="17">
    <source>
        <dbReference type="Proteomes" id="UP000245433"/>
    </source>
</evidence>
<dbReference type="Proteomes" id="UP000245433">
    <property type="component" value="Unassembled WGS sequence"/>
</dbReference>
<evidence type="ECO:0000256" key="10">
    <source>
        <dbReference type="ARBA" id="ARBA00023125"/>
    </source>
</evidence>
<dbReference type="PIRSF" id="PIRSF002811">
    <property type="entry name" value="DnaG"/>
    <property type="match status" value="1"/>
</dbReference>
<dbReference type="GO" id="GO:1990077">
    <property type="term" value="C:primosome complex"/>
    <property type="evidence" value="ECO:0007669"/>
    <property type="project" value="UniProtKB-KW"/>
</dbReference>
<keyword evidence="6 12" id="KW-0479">Metal-binding</keyword>
<dbReference type="HAMAP" id="MF_00974">
    <property type="entry name" value="DNA_primase_DnaG"/>
    <property type="match status" value="1"/>
</dbReference>
<dbReference type="InterPro" id="IPR030846">
    <property type="entry name" value="DnaG_bac"/>
</dbReference>
<dbReference type="InterPro" id="IPR002694">
    <property type="entry name" value="Znf_CHC2"/>
</dbReference>
<dbReference type="SMART" id="SM00400">
    <property type="entry name" value="ZnF_CHCC"/>
    <property type="match status" value="1"/>
</dbReference>
<sequence>MAQRIPQTVIDEVRQKTNIVDLIGQYTQLVKRGKEWNGSCPFHEDRRPSLFVDEKKQVFHCFSCGRSGTIFSFLMEKENLTYPAAIESLAQAAGITLDPRYQSQAESPREQRFTAIYQLYSAAQRLYQHILLNTTAGEQALAYLHEQRGVDDELIRQYGIGFVPGDNVLLSYAKEQELSPQLQNDSNLFLTNEAGQSRDRFANRIVWPIANASGQVVGFSGRALDAKNPIKYMNSPESEFFNKGQLLYNFDQVKNNIRQASTAMILEGFMDVMSVNMLDPAIGVATMGTALTSDHVRQIKRLAKKVLLVYDGDQAGQNAAKRSITLIDQEAPEIEVGVIVLPDNLDPDEMRLQRGLPALQNSLQQGVLTPVEFLVSAARTGRNLSNQAQYLDFLKEVMVILKQASPVEQDIQLSRLSEEFGTDKGALQQQLATTTIPKIRQETQGSGLIPPPHIPVEPDLNAYLPGSSLSRIELAERGLIMAMIKSPAMMSYVKSQAGFAFVHSDYQLIMMLIEVYQQNVGSEFDLAKFMDFIQKPALNQKIMAIEREFGDLAVERDAVQDYLRVVMREAPYEHKVNELTQAIRLAKQQHDDSKLIQLSTELINLKRQMQQDRR</sequence>
<evidence type="ECO:0000256" key="12">
    <source>
        <dbReference type="HAMAP-Rule" id="MF_00974"/>
    </source>
</evidence>
<gene>
    <name evidence="12" type="primary">dnaG</name>
    <name evidence="16" type="ORF">C7384_101262</name>
</gene>
<keyword evidence="17" id="KW-1185">Reference proteome</keyword>
<evidence type="ECO:0000256" key="8">
    <source>
        <dbReference type="ARBA" id="ARBA00022833"/>
    </source>
</evidence>
<comment type="domain">
    <text evidence="12">Contains an N-terminal zinc-binding domain, a central core domain that contains the primase activity, and a C-terminal DnaB-binding domain.</text>
</comment>
<dbReference type="PANTHER" id="PTHR30313:SF2">
    <property type="entry name" value="DNA PRIMASE"/>
    <property type="match status" value="1"/>
</dbReference>
<keyword evidence="4 12" id="KW-0548">Nucleotidyltransferase</keyword>
<evidence type="ECO:0000256" key="9">
    <source>
        <dbReference type="ARBA" id="ARBA00022842"/>
    </source>
</evidence>
<comment type="similarity">
    <text evidence="12 13">Belongs to the DnaG primase family.</text>
</comment>
<dbReference type="Gene3D" id="1.10.860.10">
    <property type="entry name" value="DNAb Helicase, Chain A"/>
    <property type="match status" value="1"/>
</dbReference>
<dbReference type="InterPro" id="IPR016136">
    <property type="entry name" value="DNA_helicase_N/primase_C"/>
</dbReference>
<dbReference type="NCBIfam" id="TIGR01391">
    <property type="entry name" value="dnaG"/>
    <property type="match status" value="1"/>
</dbReference>
<dbReference type="GO" id="GO:0003899">
    <property type="term" value="F:DNA-directed RNA polymerase activity"/>
    <property type="evidence" value="ECO:0007669"/>
    <property type="project" value="UniProtKB-UniRule"/>
</dbReference>
<comment type="subunit">
    <text evidence="12">Monomer. Interacts with DnaB.</text>
</comment>
<keyword evidence="5 12" id="KW-0235">DNA replication</keyword>
<dbReference type="GO" id="GO:0005737">
    <property type="term" value="C:cytoplasm"/>
    <property type="evidence" value="ECO:0007669"/>
    <property type="project" value="TreeGrafter"/>
</dbReference>
<keyword evidence="9" id="KW-0460">Magnesium</keyword>
<dbReference type="SUPFAM" id="SSF57783">
    <property type="entry name" value="Zinc beta-ribbon"/>
    <property type="match status" value="1"/>
</dbReference>